<proteinExistence type="predicted"/>
<keyword evidence="2" id="KW-1185">Reference proteome</keyword>
<name>A0AA35KXP9_9SAUR</name>
<dbReference type="AlphaFoldDB" id="A0AA35KXP9"/>
<accession>A0AA35KXP9</accession>
<evidence type="ECO:0000313" key="1">
    <source>
        <dbReference type="EMBL" id="CAI5785458.1"/>
    </source>
</evidence>
<evidence type="ECO:0000313" key="2">
    <source>
        <dbReference type="Proteomes" id="UP001178461"/>
    </source>
</evidence>
<dbReference type="EMBL" id="OX395135">
    <property type="protein sequence ID" value="CAI5785458.1"/>
    <property type="molecule type" value="Genomic_DNA"/>
</dbReference>
<protein>
    <submittedName>
        <fullName evidence="1">Uncharacterized protein</fullName>
    </submittedName>
</protein>
<feature type="non-terminal residue" evidence="1">
    <location>
        <position position="1"/>
    </location>
</feature>
<dbReference type="Proteomes" id="UP001178461">
    <property type="component" value="Chromosome 10"/>
</dbReference>
<reference evidence="1" key="1">
    <citation type="submission" date="2022-12" db="EMBL/GenBank/DDBJ databases">
        <authorList>
            <person name="Alioto T."/>
            <person name="Alioto T."/>
            <person name="Gomez Garrido J."/>
        </authorList>
    </citation>
    <scope>NUCLEOTIDE SEQUENCE</scope>
</reference>
<gene>
    <name evidence="1" type="ORF">PODLI_1B033843</name>
</gene>
<feature type="non-terminal residue" evidence="1">
    <location>
        <position position="64"/>
    </location>
</feature>
<sequence length="64" mass="7167">TTGGRISKAMERSTGTLGKCPQFSIKMQQVRERRDIGTIWQIQSTIFASAALPTYIPCLLMYSK</sequence>
<organism evidence="1 2">
    <name type="scientific">Podarcis lilfordi</name>
    <name type="common">Lilford's wall lizard</name>
    <dbReference type="NCBI Taxonomy" id="74358"/>
    <lineage>
        <taxon>Eukaryota</taxon>
        <taxon>Metazoa</taxon>
        <taxon>Chordata</taxon>
        <taxon>Craniata</taxon>
        <taxon>Vertebrata</taxon>
        <taxon>Euteleostomi</taxon>
        <taxon>Lepidosauria</taxon>
        <taxon>Squamata</taxon>
        <taxon>Bifurcata</taxon>
        <taxon>Unidentata</taxon>
        <taxon>Episquamata</taxon>
        <taxon>Laterata</taxon>
        <taxon>Lacertibaenia</taxon>
        <taxon>Lacertidae</taxon>
        <taxon>Podarcis</taxon>
    </lineage>
</organism>